<reference evidence="3" key="2">
    <citation type="submission" date="2020-05" db="UniProtKB">
        <authorList>
            <consortium name="EnsemblMetazoa"/>
        </authorList>
    </citation>
    <scope>IDENTIFICATION</scope>
</reference>
<dbReference type="AlphaFoldDB" id="A0A084VVD1"/>
<proteinExistence type="predicted"/>
<dbReference type="EMBL" id="KE525157">
    <property type="protein sequence ID" value="KFB41925.1"/>
    <property type="molecule type" value="Genomic_DNA"/>
</dbReference>
<reference evidence="2 4" key="1">
    <citation type="journal article" date="2014" name="BMC Genomics">
        <title>Genome sequence of Anopheles sinensis provides insight into genetics basis of mosquito competence for malaria parasites.</title>
        <authorList>
            <person name="Zhou D."/>
            <person name="Zhang D."/>
            <person name="Ding G."/>
            <person name="Shi L."/>
            <person name="Hou Q."/>
            <person name="Ye Y."/>
            <person name="Xu Y."/>
            <person name="Zhou H."/>
            <person name="Xiong C."/>
            <person name="Li S."/>
            <person name="Yu J."/>
            <person name="Hong S."/>
            <person name="Yu X."/>
            <person name="Zou P."/>
            <person name="Chen C."/>
            <person name="Chang X."/>
            <person name="Wang W."/>
            <person name="Lv Y."/>
            <person name="Sun Y."/>
            <person name="Ma L."/>
            <person name="Shen B."/>
            <person name="Zhu C."/>
        </authorList>
    </citation>
    <scope>NUCLEOTIDE SEQUENCE [LARGE SCALE GENOMIC DNA]</scope>
</reference>
<gene>
    <name evidence="2" type="ORF">ZHAS_00009487</name>
</gene>
<evidence type="ECO:0000256" key="1">
    <source>
        <dbReference type="SAM" id="MobiDB-lite"/>
    </source>
</evidence>
<dbReference type="Proteomes" id="UP000030765">
    <property type="component" value="Unassembled WGS sequence"/>
</dbReference>
<evidence type="ECO:0000313" key="4">
    <source>
        <dbReference type="Proteomes" id="UP000030765"/>
    </source>
</evidence>
<feature type="compositionally biased region" description="Basic and acidic residues" evidence="1">
    <location>
        <begin position="98"/>
        <end position="113"/>
    </location>
</feature>
<organism evidence="2">
    <name type="scientific">Anopheles sinensis</name>
    <name type="common">Mosquito</name>
    <dbReference type="NCBI Taxonomy" id="74873"/>
    <lineage>
        <taxon>Eukaryota</taxon>
        <taxon>Metazoa</taxon>
        <taxon>Ecdysozoa</taxon>
        <taxon>Arthropoda</taxon>
        <taxon>Hexapoda</taxon>
        <taxon>Insecta</taxon>
        <taxon>Pterygota</taxon>
        <taxon>Neoptera</taxon>
        <taxon>Endopterygota</taxon>
        <taxon>Diptera</taxon>
        <taxon>Nematocera</taxon>
        <taxon>Culicoidea</taxon>
        <taxon>Culicidae</taxon>
        <taxon>Anophelinae</taxon>
        <taxon>Anopheles</taxon>
    </lineage>
</organism>
<evidence type="ECO:0000313" key="2">
    <source>
        <dbReference type="EMBL" id="KFB41925.1"/>
    </source>
</evidence>
<feature type="region of interest" description="Disordered" evidence="1">
    <location>
        <begin position="73"/>
        <end position="115"/>
    </location>
</feature>
<keyword evidence="4" id="KW-1185">Reference proteome</keyword>
<name>A0A084VVD1_ANOSI</name>
<sequence length="143" mass="16240">MKFIPEPQLSFQLRFQELSLLPDATTTRTTTTLTSAVNVQLVSRFYPVQTVRTGNRAANRPAFKPAFDSKAKAGGDGLVTPRYGTRKPPTGFGRRQTVTRERTNKRTNERDGRLVGSQERQSVVWRLLRAFAWCVLTFRFCSV</sequence>
<accession>A0A084VVD1</accession>
<protein>
    <submittedName>
        <fullName evidence="2 3">Uncharacterized protein</fullName>
    </submittedName>
</protein>
<dbReference type="EMBL" id="ATLV01017171">
    <property type="status" value="NOT_ANNOTATED_CDS"/>
    <property type="molecule type" value="Genomic_DNA"/>
</dbReference>
<evidence type="ECO:0000313" key="3">
    <source>
        <dbReference type="EnsemblMetazoa" id="ASIC009487-PA"/>
    </source>
</evidence>
<dbReference type="VEuPathDB" id="VectorBase:ASIC009487"/>
<dbReference type="EnsemblMetazoa" id="ASIC009487-RA">
    <property type="protein sequence ID" value="ASIC009487-PA"/>
    <property type="gene ID" value="ASIC009487"/>
</dbReference>